<protein>
    <submittedName>
        <fullName evidence="2">Uncharacterized protein</fullName>
    </submittedName>
</protein>
<reference evidence="2 3" key="1">
    <citation type="journal article" date="2010" name="J. Bacteriol.">
        <title>Characterization of the replication, transfer, and plasmid/lytic phage cycle of the Streptomyces plasmid-phage pZL12.</title>
        <authorList>
            <person name="Zhong L."/>
            <person name="Cheng Q."/>
            <person name="Tian X."/>
            <person name="Zhao L."/>
            <person name="Qin Z."/>
        </authorList>
    </citation>
    <scope>NUCLEOTIDE SEQUENCE [LARGE SCALE GENOMIC DNA]</scope>
</reference>
<gene>
    <name evidence="2" type="ORF">pZL12.94</name>
</gene>
<proteinExistence type="predicted"/>
<dbReference type="KEGG" id="vg:80142710"/>
<keyword evidence="3" id="KW-1185">Reference proteome</keyword>
<accession>D0UWJ9</accession>
<organism evidence="2 3">
    <name type="scientific">Streptomyces phage ZL12</name>
    <dbReference type="NCBI Taxonomy" id="2570911"/>
    <lineage>
        <taxon>Viruses</taxon>
        <taxon>Duplodnaviria</taxon>
        <taxon>Heunggongvirae</taxon>
        <taxon>Uroviricota</taxon>
        <taxon>Caudoviricetes</taxon>
        <taxon>Fuzanglongvirus</taxon>
        <taxon>Fuzanglongvirus ZL12</taxon>
    </lineage>
</organism>
<dbReference type="EMBL" id="GQ919031">
    <property type="protein sequence ID" value="ACX71171.1"/>
    <property type="molecule type" value="Genomic_DNA"/>
</dbReference>
<evidence type="ECO:0000256" key="1">
    <source>
        <dbReference type="SAM" id="MobiDB-lite"/>
    </source>
</evidence>
<dbReference type="Proteomes" id="UP000298310">
    <property type="component" value="Segment"/>
</dbReference>
<sequence>MPGYGARIRMAMQYVSRYHGASPTRAGGTNSRHGLTLEEPPSPRPRTPSEPRHLEPLMPTSPTPAADRPADLLRAAAELLREAAGHATPGPWRTHDTHLGGVGGHTATVLTDRPNLNDTELIAWLPTMSHEPWDEARNVWRNAGWMALMHPGVGLALAAWLESAAERLGDTEASLATLLDPPALAVAQQLLGTSTAAAPAVDEQEPVQLRWGLDDVMYGDDDTTTVLLSGPGREPYWVELDPERTAALREALAGPAAPPASADRAAPRDRIRRAVCEAEGFAWDTDMLEPDEYGEVADAVLAVLDTPADRAAVLTEPEQTMLNYALNQAQLRIWSGHGSHTEEEQAALVSLRRLADAAAGVQPPTTTADRAAALGMTPTEYRQHSHTTAIQQIQAAAQGLLAETAIRVADALKEPAKACTCDFIDEPWIRMQHADDCPAAPAAPEEQR</sequence>
<feature type="region of interest" description="Disordered" evidence="1">
    <location>
        <begin position="21"/>
        <end position="66"/>
    </location>
</feature>
<name>D0UWJ9_9CAUD</name>
<evidence type="ECO:0000313" key="3">
    <source>
        <dbReference type="Proteomes" id="UP000298310"/>
    </source>
</evidence>
<evidence type="ECO:0000313" key="2">
    <source>
        <dbReference type="EMBL" id="ACX71171.1"/>
    </source>
</evidence>